<accession>A0A2V1JRI5</accession>
<evidence type="ECO:0000313" key="1">
    <source>
        <dbReference type="EMBL" id="PWE85851.1"/>
    </source>
</evidence>
<sequence>MKKTDEQLRQEVAEIRRFVDGDSRDVAMKPVLKTGKSIIHCNKGDQPHEWKFEKWQDWCCPVCGWFVGQRYNATQDKHHDQRKCNYCNECGQKLDWSDVK</sequence>
<dbReference type="RefSeq" id="WP_109216403.1">
    <property type="nucleotide sequence ID" value="NZ_JRFU01000146.1"/>
</dbReference>
<dbReference type="OrthoDB" id="1779987at2"/>
<gene>
    <name evidence="1" type="ORF">LG34_13295</name>
</gene>
<comment type="caution">
    <text evidence="1">The sequence shown here is derived from an EMBL/GenBank/DDBJ whole genome shotgun (WGS) entry which is preliminary data.</text>
</comment>
<name>A0A2V1JRI5_EUBRA</name>
<organism evidence="1 2">
    <name type="scientific">Eubacterium ramulus</name>
    <dbReference type="NCBI Taxonomy" id="39490"/>
    <lineage>
        <taxon>Bacteria</taxon>
        <taxon>Bacillati</taxon>
        <taxon>Bacillota</taxon>
        <taxon>Clostridia</taxon>
        <taxon>Eubacteriales</taxon>
        <taxon>Eubacteriaceae</taxon>
        <taxon>Eubacterium</taxon>
    </lineage>
</organism>
<dbReference type="EMBL" id="JRFU01000146">
    <property type="protein sequence ID" value="PWE85851.1"/>
    <property type="molecule type" value="Genomic_DNA"/>
</dbReference>
<dbReference type="AlphaFoldDB" id="A0A2V1JRI5"/>
<keyword evidence="2" id="KW-1185">Reference proteome</keyword>
<protein>
    <submittedName>
        <fullName evidence="1">Uncharacterized protein</fullName>
    </submittedName>
</protein>
<evidence type="ECO:0000313" key="2">
    <source>
        <dbReference type="Proteomes" id="UP000245288"/>
    </source>
</evidence>
<proteinExistence type="predicted"/>
<reference evidence="1 2" key="1">
    <citation type="submission" date="2014-09" db="EMBL/GenBank/DDBJ databases">
        <title>Butyrate-producing bacteria isolated from human gut.</title>
        <authorList>
            <person name="Zhang Q."/>
            <person name="Zhao L."/>
        </authorList>
    </citation>
    <scope>NUCLEOTIDE SEQUENCE [LARGE SCALE GENOMIC DNA]</scope>
    <source>
        <strain evidence="1 2">21</strain>
    </source>
</reference>
<dbReference type="Proteomes" id="UP000245288">
    <property type="component" value="Unassembled WGS sequence"/>
</dbReference>